<keyword evidence="2" id="KW-0472">Membrane</keyword>
<evidence type="ECO:0000313" key="4">
    <source>
        <dbReference type="Proteomes" id="UP001552594"/>
    </source>
</evidence>
<proteinExistence type="predicted"/>
<dbReference type="Proteomes" id="UP001552594">
    <property type="component" value="Unassembled WGS sequence"/>
</dbReference>
<feature type="compositionally biased region" description="Pro residues" evidence="1">
    <location>
        <begin position="221"/>
        <end position="245"/>
    </location>
</feature>
<accession>A0ABV3JT14</accession>
<evidence type="ECO:0000256" key="2">
    <source>
        <dbReference type="SAM" id="Phobius"/>
    </source>
</evidence>
<name>A0ABV3JT14_STRON</name>
<keyword evidence="4" id="KW-1185">Reference proteome</keyword>
<feature type="region of interest" description="Disordered" evidence="1">
    <location>
        <begin position="209"/>
        <end position="245"/>
    </location>
</feature>
<feature type="compositionally biased region" description="Basic and acidic residues" evidence="1">
    <location>
        <begin position="209"/>
        <end position="218"/>
    </location>
</feature>
<comment type="caution">
    <text evidence="3">The sequence shown here is derived from an EMBL/GenBank/DDBJ whole genome shotgun (WGS) entry which is preliminary data.</text>
</comment>
<feature type="transmembrane region" description="Helical" evidence="2">
    <location>
        <begin position="58"/>
        <end position="83"/>
    </location>
</feature>
<feature type="transmembrane region" description="Helical" evidence="2">
    <location>
        <begin position="184"/>
        <end position="205"/>
    </location>
</feature>
<sequence length="245" mass="25997">MMGRVRSVLRPSGSPNSWTGTGICPGGCCGAGCEGAAGRRNLTGRWPGPRATLLNEPVFTYLLPAIPGFLVVCSLTGMVWVLIRHRRIRAAWYSGLTAEGRCLRAYEVTTTRRQGHRESSSSSLLHVYEFSTPDGRTHRFEEAGSATVFEGDAVVVRYPAGRPDRATATPPGDGRVRARAGGQLAALAFFTLLSLAIGVVFFTVAKGLSGEKKGDGDSRPPALPSLRPPSGFPEPPPGFPALPPP</sequence>
<organism evidence="3 4">
    <name type="scientific">Streptomyces orinoci</name>
    <name type="common">Streptoverticillium orinoci</name>
    <dbReference type="NCBI Taxonomy" id="67339"/>
    <lineage>
        <taxon>Bacteria</taxon>
        <taxon>Bacillati</taxon>
        <taxon>Actinomycetota</taxon>
        <taxon>Actinomycetes</taxon>
        <taxon>Kitasatosporales</taxon>
        <taxon>Streptomycetaceae</taxon>
        <taxon>Streptomyces</taxon>
    </lineage>
</organism>
<reference evidence="3 4" key="1">
    <citation type="submission" date="2024-06" db="EMBL/GenBank/DDBJ databases">
        <title>The Natural Products Discovery Center: Release of the First 8490 Sequenced Strains for Exploring Actinobacteria Biosynthetic Diversity.</title>
        <authorList>
            <person name="Kalkreuter E."/>
            <person name="Kautsar S.A."/>
            <person name="Yang D."/>
            <person name="Bader C.D."/>
            <person name="Teijaro C.N."/>
            <person name="Fluegel L."/>
            <person name="Davis C.M."/>
            <person name="Simpson J.R."/>
            <person name="Lauterbach L."/>
            <person name="Steele A.D."/>
            <person name="Gui C."/>
            <person name="Meng S."/>
            <person name="Li G."/>
            <person name="Viehrig K."/>
            <person name="Ye F."/>
            <person name="Su P."/>
            <person name="Kiefer A.F."/>
            <person name="Nichols A."/>
            <person name="Cepeda A.J."/>
            <person name="Yan W."/>
            <person name="Fan B."/>
            <person name="Jiang Y."/>
            <person name="Adhikari A."/>
            <person name="Zheng C.-J."/>
            <person name="Schuster L."/>
            <person name="Cowan T.M."/>
            <person name="Smanski M.J."/>
            <person name="Chevrette M.G."/>
            <person name="De Carvalho L.P.S."/>
            <person name="Shen B."/>
        </authorList>
    </citation>
    <scope>NUCLEOTIDE SEQUENCE [LARGE SCALE GENOMIC DNA]</scope>
    <source>
        <strain evidence="3 4">NPDC052347</strain>
    </source>
</reference>
<protein>
    <submittedName>
        <fullName evidence="3">DUF3592 domain-containing protein</fullName>
    </submittedName>
</protein>
<keyword evidence="2" id="KW-0812">Transmembrane</keyword>
<dbReference type="EMBL" id="JBFAUK010000003">
    <property type="protein sequence ID" value="MEV5506031.1"/>
    <property type="molecule type" value="Genomic_DNA"/>
</dbReference>
<evidence type="ECO:0000313" key="3">
    <source>
        <dbReference type="EMBL" id="MEV5506031.1"/>
    </source>
</evidence>
<gene>
    <name evidence="3" type="ORF">AB0L16_06060</name>
</gene>
<keyword evidence="2" id="KW-1133">Transmembrane helix</keyword>
<evidence type="ECO:0000256" key="1">
    <source>
        <dbReference type="SAM" id="MobiDB-lite"/>
    </source>
</evidence>